<dbReference type="AlphaFoldDB" id="A0A2T1DUP2"/>
<evidence type="ECO:0000313" key="1">
    <source>
        <dbReference type="EMBL" id="PSB24094.1"/>
    </source>
</evidence>
<protein>
    <submittedName>
        <fullName evidence="1">Uncharacterized protein</fullName>
    </submittedName>
</protein>
<dbReference type="RefSeq" id="WP_106260478.1">
    <property type="nucleotide sequence ID" value="NZ_CAWNSW010000055.1"/>
</dbReference>
<comment type="caution">
    <text evidence="1">The sequence shown here is derived from an EMBL/GenBank/DDBJ whole genome shotgun (WGS) entry which is preliminary data.</text>
</comment>
<keyword evidence="2" id="KW-1185">Reference proteome</keyword>
<dbReference type="EMBL" id="PVWK01000154">
    <property type="protein sequence ID" value="PSB24094.1"/>
    <property type="molecule type" value="Genomic_DNA"/>
</dbReference>
<accession>A0A2T1DUP2</accession>
<gene>
    <name evidence="1" type="ORF">C7B82_28560</name>
</gene>
<proteinExistence type="predicted"/>
<dbReference type="Proteomes" id="UP000239576">
    <property type="component" value="Unassembled WGS sequence"/>
</dbReference>
<organism evidence="1 2">
    <name type="scientific">Stenomitos frigidus ULC18</name>
    <dbReference type="NCBI Taxonomy" id="2107698"/>
    <lineage>
        <taxon>Bacteria</taxon>
        <taxon>Bacillati</taxon>
        <taxon>Cyanobacteriota</taxon>
        <taxon>Cyanophyceae</taxon>
        <taxon>Leptolyngbyales</taxon>
        <taxon>Leptolyngbyaceae</taxon>
        <taxon>Stenomitos</taxon>
    </lineage>
</organism>
<reference evidence="1 2" key="2">
    <citation type="submission" date="2018-03" db="EMBL/GenBank/DDBJ databases">
        <title>The ancient ancestry and fast evolution of plastids.</title>
        <authorList>
            <person name="Moore K.R."/>
            <person name="Magnabosco C."/>
            <person name="Momper L."/>
            <person name="Gold D.A."/>
            <person name="Bosak T."/>
            <person name="Fournier G.P."/>
        </authorList>
    </citation>
    <scope>NUCLEOTIDE SEQUENCE [LARGE SCALE GENOMIC DNA]</scope>
    <source>
        <strain evidence="1 2">ULC18</strain>
    </source>
</reference>
<reference evidence="2" key="1">
    <citation type="submission" date="2018-02" db="EMBL/GenBank/DDBJ databases">
        <authorList>
            <person name="Moore K."/>
            <person name="Momper L."/>
        </authorList>
    </citation>
    <scope>NUCLEOTIDE SEQUENCE [LARGE SCALE GENOMIC DNA]</scope>
    <source>
        <strain evidence="2">ULC18</strain>
    </source>
</reference>
<evidence type="ECO:0000313" key="2">
    <source>
        <dbReference type="Proteomes" id="UP000239576"/>
    </source>
</evidence>
<sequence>MTRKDLLNLLAKKNASLPAGKRLNPFGKSDAAIAKFVGVQIPTAQAAHGADKKQKEARQAVFAAAHRLKAAGKPVTREALKAELAKDLSKKYAKKAVGLTATEGAVYAAGLAGGVVAGPVGAAVGGAATRAVIIGGQKIHAEMQKVKAESQTAKQAISENKAARRAIGNLASEGITQVKRVMGTLKSGEFLTELKHELGGDLVAPVLEEAAHHFIEHHAEHLVSAALGGGAAAVFGGMIVSKTVKTIDHALAHHKPLQAAGRAIAATVQANIHG</sequence>
<name>A0A2T1DUP2_9CYAN</name>